<accession>I0YY06</accession>
<comment type="caution">
    <text evidence="1">The sequence shown here is derived from an EMBL/GenBank/DDBJ whole genome shotgun (WGS) entry which is preliminary data.</text>
</comment>
<name>I0YY06_COCSC</name>
<evidence type="ECO:0000313" key="1">
    <source>
        <dbReference type="EMBL" id="EIE23275.1"/>
    </source>
</evidence>
<protein>
    <submittedName>
        <fullName evidence="1">Uncharacterized protein</fullName>
    </submittedName>
</protein>
<dbReference type="EMBL" id="AGSI01000008">
    <property type="protein sequence ID" value="EIE23275.1"/>
    <property type="molecule type" value="Genomic_DNA"/>
</dbReference>
<proteinExistence type="predicted"/>
<dbReference type="GeneID" id="17041263"/>
<dbReference type="RefSeq" id="XP_005647819.1">
    <property type="nucleotide sequence ID" value="XM_005647762.1"/>
</dbReference>
<dbReference type="KEGG" id="csl:COCSUDRAFT_66251"/>
<gene>
    <name evidence="1" type="ORF">COCSUDRAFT_66251</name>
</gene>
<evidence type="ECO:0000313" key="2">
    <source>
        <dbReference type="Proteomes" id="UP000007264"/>
    </source>
</evidence>
<dbReference type="OrthoDB" id="10423451at2759"/>
<dbReference type="Gene3D" id="3.40.1350.60">
    <property type="match status" value="1"/>
</dbReference>
<reference evidence="1 2" key="1">
    <citation type="journal article" date="2012" name="Genome Biol.">
        <title>The genome of the polar eukaryotic microalga coccomyxa subellipsoidea reveals traits of cold adaptation.</title>
        <authorList>
            <person name="Blanc G."/>
            <person name="Agarkova I."/>
            <person name="Grimwood J."/>
            <person name="Kuo A."/>
            <person name="Brueggeman A."/>
            <person name="Dunigan D."/>
            <person name="Gurnon J."/>
            <person name="Ladunga I."/>
            <person name="Lindquist E."/>
            <person name="Lucas S."/>
            <person name="Pangilinan J."/>
            <person name="Proschold T."/>
            <person name="Salamov A."/>
            <person name="Schmutz J."/>
            <person name="Weeks D."/>
            <person name="Yamada T."/>
            <person name="Claverie J.M."/>
            <person name="Grigoriev I."/>
            <person name="Van Etten J."/>
            <person name="Lomsadze A."/>
            <person name="Borodovsky M."/>
        </authorList>
    </citation>
    <scope>NUCLEOTIDE SEQUENCE [LARGE SCALE GENOMIC DNA]</scope>
    <source>
        <strain evidence="1 2">C-169</strain>
    </source>
</reference>
<dbReference type="AlphaFoldDB" id="I0YY06"/>
<sequence length="481" mass="53431">MSNGTCQELVPVPPLPLPPPLFRYEFREPLREGIVQQRKGRFTLEVLVDGEVLLCHCPSTALHPNRDLLNSGKARTLHAPKRGPGKVATETQNLGAAYQPVPCLVSRVDNTVKRHADRQRQTQHTVEAISLDGSQSWIGINQVMVARYMGHFLQAGGMPEICRDPLGLKPEQKVGKCRIDFVHQGRDTIELKMFPPQILRPVPRNMKGYEARKFTERITSQLHCMVEHLHEQRAARGLLDTGTKRVRQQLPEDDNPRAMLLMCYQNNEPPVKVPKGALASGSPVMAAFSAARKAGLEFWQVNMQIDPRGVTLASYAPRNLLKGRPKAHIAKLRGRIYLEEAMQAPKKSRRAKEATPAVPAPVVVPGVEEGGALAEELRAVQLQKQLREVLSLQAWLHLKYGPEMWQDDATTLAARVAAAERRVQEVRGQSPQQRFTSSLKVPVMLAEGFGRAPLSRNALLCAGLVADGRAQKAKQPHSALR</sequence>
<dbReference type="Proteomes" id="UP000007264">
    <property type="component" value="Unassembled WGS sequence"/>
</dbReference>
<dbReference type="eggNOG" id="ENOG502T10W">
    <property type="taxonomic scope" value="Eukaryota"/>
</dbReference>
<keyword evidence="2" id="KW-1185">Reference proteome</keyword>
<organism evidence="1 2">
    <name type="scientific">Coccomyxa subellipsoidea (strain C-169)</name>
    <name type="common">Green microalga</name>
    <dbReference type="NCBI Taxonomy" id="574566"/>
    <lineage>
        <taxon>Eukaryota</taxon>
        <taxon>Viridiplantae</taxon>
        <taxon>Chlorophyta</taxon>
        <taxon>core chlorophytes</taxon>
        <taxon>Trebouxiophyceae</taxon>
        <taxon>Trebouxiophyceae incertae sedis</taxon>
        <taxon>Coccomyxaceae</taxon>
        <taxon>Coccomyxa</taxon>
        <taxon>Coccomyxa subellipsoidea</taxon>
    </lineage>
</organism>